<feature type="compositionally biased region" description="Polar residues" evidence="1">
    <location>
        <begin position="1"/>
        <end position="33"/>
    </location>
</feature>
<proteinExistence type="predicted"/>
<dbReference type="Proteomes" id="UP000324897">
    <property type="component" value="Unassembled WGS sequence"/>
</dbReference>
<evidence type="ECO:0000256" key="1">
    <source>
        <dbReference type="SAM" id="MobiDB-lite"/>
    </source>
</evidence>
<dbReference type="AlphaFoldDB" id="A0A5J9UIC1"/>
<comment type="caution">
    <text evidence="2">The sequence shown here is derived from an EMBL/GenBank/DDBJ whole genome shotgun (WGS) entry which is preliminary data.</text>
</comment>
<accession>A0A5J9UIC1</accession>
<gene>
    <name evidence="2" type="ORF">EJB05_32692</name>
</gene>
<dbReference type="PANTHER" id="PTHR31871:SF9">
    <property type="entry name" value="HELICASE WITH ZINC FINGER PROTEIN"/>
    <property type="match status" value="1"/>
</dbReference>
<protein>
    <submittedName>
        <fullName evidence="2">Uncharacterized protein</fullName>
    </submittedName>
</protein>
<evidence type="ECO:0000313" key="3">
    <source>
        <dbReference type="Proteomes" id="UP000324897"/>
    </source>
</evidence>
<name>A0A5J9UIC1_9POAL</name>
<dbReference type="Pfam" id="PF09713">
    <property type="entry name" value="A_thal_3526"/>
    <property type="match status" value="1"/>
</dbReference>
<dbReference type="Gramene" id="TVU22968">
    <property type="protein sequence ID" value="TVU22968"/>
    <property type="gene ID" value="EJB05_32692"/>
</dbReference>
<organism evidence="2 3">
    <name type="scientific">Eragrostis curvula</name>
    <name type="common">weeping love grass</name>
    <dbReference type="NCBI Taxonomy" id="38414"/>
    <lineage>
        <taxon>Eukaryota</taxon>
        <taxon>Viridiplantae</taxon>
        <taxon>Streptophyta</taxon>
        <taxon>Embryophyta</taxon>
        <taxon>Tracheophyta</taxon>
        <taxon>Spermatophyta</taxon>
        <taxon>Magnoliopsida</taxon>
        <taxon>Liliopsida</taxon>
        <taxon>Poales</taxon>
        <taxon>Poaceae</taxon>
        <taxon>PACMAD clade</taxon>
        <taxon>Chloridoideae</taxon>
        <taxon>Eragrostideae</taxon>
        <taxon>Eragrostidinae</taxon>
        <taxon>Eragrostis</taxon>
    </lineage>
</organism>
<evidence type="ECO:0000313" key="2">
    <source>
        <dbReference type="EMBL" id="TVU22968.1"/>
    </source>
</evidence>
<reference evidence="2 3" key="1">
    <citation type="journal article" date="2019" name="Sci. Rep.">
        <title>A high-quality genome of Eragrostis curvula grass provides insights into Poaceae evolution and supports new strategies to enhance forage quality.</title>
        <authorList>
            <person name="Carballo J."/>
            <person name="Santos B.A.C.M."/>
            <person name="Zappacosta D."/>
            <person name="Garbus I."/>
            <person name="Selva J.P."/>
            <person name="Gallo C.A."/>
            <person name="Diaz A."/>
            <person name="Albertini E."/>
            <person name="Caccamo M."/>
            <person name="Echenique V."/>
        </authorList>
    </citation>
    <scope>NUCLEOTIDE SEQUENCE [LARGE SCALE GENOMIC DNA]</scope>
    <source>
        <strain evidence="3">cv. Victoria</strain>
        <tissue evidence="2">Leaf</tissue>
    </source>
</reference>
<dbReference type="InterPro" id="IPR006476">
    <property type="entry name" value="CHP01589_pln"/>
</dbReference>
<feature type="region of interest" description="Disordered" evidence="1">
    <location>
        <begin position="1"/>
        <end position="50"/>
    </location>
</feature>
<dbReference type="OrthoDB" id="1620396at2759"/>
<keyword evidence="3" id="KW-1185">Reference proteome</keyword>
<dbReference type="PANTHER" id="PTHR31871">
    <property type="entry name" value="OS02G0137100 PROTEIN"/>
    <property type="match status" value="1"/>
</dbReference>
<dbReference type="NCBIfam" id="TIGR01589">
    <property type="entry name" value="A_thal_3526"/>
    <property type="match status" value="1"/>
</dbReference>
<dbReference type="EMBL" id="RWGY01000026">
    <property type="protein sequence ID" value="TVU22968.1"/>
    <property type="molecule type" value="Genomic_DNA"/>
</dbReference>
<sequence>MKDSQDIQSTTEIKSSAQGNNEVQSQQPNQMSSDAPAGDSGSLSVASNDNKKVSREDIELVQNLIERCLQLYMNKGEVVRTLSTRARIEPGFTTLDLRGMCRYDLRSCALCFLDIKNLVITLKSSIVPLFICLMFSLCSVWQKLEEENSEFFRAYYIRLKLKRQIILFNHLLQHQYNLMKYPAPPNAPMAPMQNGIHPLPVKVIFISNDTFEVFAVTNFPMGYPVLQQPIMPAPGQPHIDPMACGLSSGHVANGIPASGGYHPIRMNSGNELATSYLPSAASGYPIDKACPDIKGIQHFKSLLADVMIVDNGAPEAPTAGATCSAMSSEMAVSPSSAASSNHAPFTPSEIPGMTMDASALDSAFGSDVGNDGSLQLGPDGSSRDAIRSLGQLWNFSLSDLTADLTSLGDLEALENYNGTPFLPSDSDILLDSPDHDDIVEYFADAINGSQSDEEKS</sequence>